<reference evidence="1 2" key="1">
    <citation type="journal article" date="2013" name="ISME J.">
        <title>A metabolic model for members of the genus Tetrasphaera involved in enhanced biological phosphorus removal.</title>
        <authorList>
            <person name="Kristiansen R."/>
            <person name="Nguyen H.T.T."/>
            <person name="Saunders A.M."/>
            <person name="Nielsen J.L."/>
            <person name="Wimmer R."/>
            <person name="Le V.Q."/>
            <person name="McIlroy S.J."/>
            <person name="Petrovski S."/>
            <person name="Seviour R.J."/>
            <person name="Calteau A."/>
            <person name="Nielsen K.L."/>
            <person name="Nielsen P.H."/>
        </authorList>
    </citation>
    <scope>NUCLEOTIDE SEQUENCE [LARGE SCALE GENOMIC DNA]</scope>
    <source>
        <strain evidence="1 2">Ben110</strain>
    </source>
</reference>
<name>W6JT80_9MICO</name>
<keyword evidence="2" id="KW-1185">Reference proteome</keyword>
<organism evidence="1 2">
    <name type="scientific">Nostocoides australiense Ben110</name>
    <dbReference type="NCBI Taxonomy" id="1193182"/>
    <lineage>
        <taxon>Bacteria</taxon>
        <taxon>Bacillati</taxon>
        <taxon>Actinomycetota</taxon>
        <taxon>Actinomycetes</taxon>
        <taxon>Micrococcales</taxon>
        <taxon>Intrasporangiaceae</taxon>
        <taxon>Nostocoides</taxon>
    </lineage>
</organism>
<dbReference type="EMBL" id="CAJA01000005">
    <property type="protein sequence ID" value="CCH71666.1"/>
    <property type="molecule type" value="Genomic_DNA"/>
</dbReference>
<dbReference type="STRING" id="1193182.BN11_1020006"/>
<evidence type="ECO:0000313" key="1">
    <source>
        <dbReference type="EMBL" id="CCH71666.1"/>
    </source>
</evidence>
<accession>W6JT80</accession>
<gene>
    <name evidence="1" type="ORF">BN11_1020006</name>
</gene>
<sequence length="133" mass="14674">MRVVAVGPRRGQVDARILKGVPMTLRPLVNEPAVSAGGVPNITLALWWPAGADAWHCAPDLDPRYDGGVWLFDVIDGQPETYAEWAPHMYDVDIDADALAKIFRHEELREDDILALNPDADVGAVRHRLDEVA</sequence>
<proteinExistence type="predicted"/>
<protein>
    <submittedName>
        <fullName evidence="1">Uncharacterized protein</fullName>
    </submittedName>
</protein>
<dbReference type="AlphaFoldDB" id="W6JT80"/>
<evidence type="ECO:0000313" key="2">
    <source>
        <dbReference type="Proteomes" id="UP000035763"/>
    </source>
</evidence>
<dbReference type="Proteomes" id="UP000035763">
    <property type="component" value="Unassembled WGS sequence"/>
</dbReference>
<comment type="caution">
    <text evidence="1">The sequence shown here is derived from an EMBL/GenBank/DDBJ whole genome shotgun (WGS) entry which is preliminary data.</text>
</comment>